<sequence length="74" mass="8947">MTRKTNEQGQFYCRGCNQWQAPEAFPLNTSRFSRCGRASRCKRCRAAYQQTYRIRQGRDSHIRTLIQRRSHQFF</sequence>
<dbReference type="RefSeq" id="WP_301413872.1">
    <property type="nucleotide sequence ID" value="NZ_CP098023.1"/>
</dbReference>
<proteinExistence type="predicted"/>
<organism evidence="1 2">
    <name type="scientific">Microbulbifer spongiae</name>
    <dbReference type="NCBI Taxonomy" id="2944933"/>
    <lineage>
        <taxon>Bacteria</taxon>
        <taxon>Pseudomonadati</taxon>
        <taxon>Pseudomonadota</taxon>
        <taxon>Gammaproteobacteria</taxon>
        <taxon>Cellvibrionales</taxon>
        <taxon>Microbulbiferaceae</taxon>
        <taxon>Microbulbifer</taxon>
    </lineage>
</organism>
<protein>
    <recommendedName>
        <fullName evidence="3">Zinc-binding domain-containing protein</fullName>
    </recommendedName>
</protein>
<keyword evidence="2" id="KW-1185">Reference proteome</keyword>
<evidence type="ECO:0000313" key="1">
    <source>
        <dbReference type="EMBL" id="WKD48213.1"/>
    </source>
</evidence>
<evidence type="ECO:0008006" key="3">
    <source>
        <dbReference type="Google" id="ProtNLM"/>
    </source>
</evidence>
<name>A0ABY9E7Y4_9GAMM</name>
<reference evidence="1 2" key="1">
    <citation type="submission" date="2022-05" db="EMBL/GenBank/DDBJ databases">
        <title>Microbulbifer sp. nov., isolated from sponge.</title>
        <authorList>
            <person name="Gao L."/>
        </authorList>
    </citation>
    <scope>NUCLEOTIDE SEQUENCE [LARGE SCALE GENOMIC DNA]</scope>
    <source>
        <strain evidence="1 2">MI-G</strain>
    </source>
</reference>
<dbReference type="EMBL" id="CP098023">
    <property type="protein sequence ID" value="WKD48213.1"/>
    <property type="molecule type" value="Genomic_DNA"/>
</dbReference>
<gene>
    <name evidence="1" type="ORF">M8T91_09700</name>
</gene>
<dbReference type="Proteomes" id="UP001321520">
    <property type="component" value="Chromosome"/>
</dbReference>
<evidence type="ECO:0000313" key="2">
    <source>
        <dbReference type="Proteomes" id="UP001321520"/>
    </source>
</evidence>
<accession>A0ABY9E7Y4</accession>